<evidence type="ECO:0000256" key="3">
    <source>
        <dbReference type="ARBA" id="ARBA00023125"/>
    </source>
</evidence>
<proteinExistence type="inferred from homology"/>
<evidence type="ECO:0000313" key="6">
    <source>
        <dbReference type="EMBL" id="SDA61733.1"/>
    </source>
</evidence>
<evidence type="ECO:0000256" key="2">
    <source>
        <dbReference type="ARBA" id="ARBA00023015"/>
    </source>
</evidence>
<dbReference type="Proteomes" id="UP000198588">
    <property type="component" value="Unassembled WGS sequence"/>
</dbReference>
<dbReference type="GO" id="GO:0003677">
    <property type="term" value="F:DNA binding"/>
    <property type="evidence" value="ECO:0007669"/>
    <property type="project" value="UniProtKB-KW"/>
</dbReference>
<evidence type="ECO:0000256" key="4">
    <source>
        <dbReference type="ARBA" id="ARBA00023163"/>
    </source>
</evidence>
<dbReference type="AlphaFoldDB" id="A0A1G5WUC5"/>
<organism evidence="6 7">
    <name type="scientific">Mesorhizobium qingshengii</name>
    <dbReference type="NCBI Taxonomy" id="1165689"/>
    <lineage>
        <taxon>Bacteria</taxon>
        <taxon>Pseudomonadati</taxon>
        <taxon>Pseudomonadota</taxon>
        <taxon>Alphaproteobacteria</taxon>
        <taxon>Hyphomicrobiales</taxon>
        <taxon>Phyllobacteriaceae</taxon>
        <taxon>Mesorhizobium</taxon>
    </lineage>
</organism>
<dbReference type="SUPFAM" id="SSF53850">
    <property type="entry name" value="Periplasmic binding protein-like II"/>
    <property type="match status" value="1"/>
</dbReference>
<accession>A0A1G5WUC5</accession>
<dbReference type="Gene3D" id="1.10.10.10">
    <property type="entry name" value="Winged helix-like DNA-binding domain superfamily/Winged helix DNA-binding domain"/>
    <property type="match status" value="1"/>
</dbReference>
<keyword evidence="2" id="KW-0805">Transcription regulation</keyword>
<dbReference type="GO" id="GO:0032993">
    <property type="term" value="C:protein-DNA complex"/>
    <property type="evidence" value="ECO:0007669"/>
    <property type="project" value="TreeGrafter"/>
</dbReference>
<dbReference type="PANTHER" id="PTHR30346:SF0">
    <property type="entry name" value="HCA OPERON TRANSCRIPTIONAL ACTIVATOR HCAR"/>
    <property type="match status" value="1"/>
</dbReference>
<reference evidence="6 7" key="1">
    <citation type="submission" date="2016-10" db="EMBL/GenBank/DDBJ databases">
        <authorList>
            <person name="de Groot N.N."/>
        </authorList>
    </citation>
    <scope>NUCLEOTIDE SEQUENCE [LARGE SCALE GENOMIC DNA]</scope>
    <source>
        <strain evidence="6 7">CGMCC 1.12097</strain>
    </source>
</reference>
<dbReference type="GO" id="GO:0003700">
    <property type="term" value="F:DNA-binding transcription factor activity"/>
    <property type="evidence" value="ECO:0007669"/>
    <property type="project" value="InterPro"/>
</dbReference>
<sequence>MQLEEKVLDTARNAGIYCNSKRQWLLKEIACIVFSESVCRRYQINGKLRPLPISLRQIRYFVSTAEQGQISQAAVDLAISQSAITTAIKELESEVGADLFVRSPQGMELTAAGRQFLFHAYDILNKVQEATSLNVPANNLEGSLTVAATYTVIGYFLPNHLEKLKRNFPKLDIQLFELNREAIEEGLLSNRYDIAVLLTSNVLNPDLTTETLMGSRRRLWVASKHHLLQRESVGLKEISQEPYIMLTVDEAAHTSLKYWSKTPYQPSVTLRTSSVEAVRSMVANGQGVAILSDMVLRPWSLEGKRIETLVPSDPIPAMDVGLAWRRNAQFTPAMEAFRSYFRQTFYIPNSR</sequence>
<dbReference type="Gene3D" id="3.40.190.10">
    <property type="entry name" value="Periplasmic binding protein-like II"/>
    <property type="match status" value="2"/>
</dbReference>
<dbReference type="Pfam" id="PF00126">
    <property type="entry name" value="HTH_1"/>
    <property type="match status" value="1"/>
</dbReference>
<gene>
    <name evidence="6" type="ORF">SAMN02927914_01750</name>
</gene>
<dbReference type="SUPFAM" id="SSF46785">
    <property type="entry name" value="Winged helix' DNA-binding domain"/>
    <property type="match status" value="1"/>
</dbReference>
<keyword evidence="4" id="KW-0804">Transcription</keyword>
<protein>
    <submittedName>
        <fullName evidence="6">DNA-binding transcriptional regulator, LysR family</fullName>
    </submittedName>
</protein>
<dbReference type="PRINTS" id="PR00039">
    <property type="entry name" value="HTHLYSR"/>
</dbReference>
<dbReference type="Pfam" id="PF03466">
    <property type="entry name" value="LysR_substrate"/>
    <property type="match status" value="1"/>
</dbReference>
<dbReference type="InterPro" id="IPR005119">
    <property type="entry name" value="LysR_subst-bd"/>
</dbReference>
<dbReference type="PANTHER" id="PTHR30346">
    <property type="entry name" value="TRANSCRIPTIONAL DUAL REGULATOR HCAR-RELATED"/>
    <property type="match status" value="1"/>
</dbReference>
<feature type="domain" description="HTH lysR-type" evidence="5">
    <location>
        <begin position="53"/>
        <end position="110"/>
    </location>
</feature>
<dbReference type="STRING" id="1165689.SAMN02927914_01750"/>
<dbReference type="InterPro" id="IPR036390">
    <property type="entry name" value="WH_DNA-bd_sf"/>
</dbReference>
<evidence type="ECO:0000259" key="5">
    <source>
        <dbReference type="PROSITE" id="PS50931"/>
    </source>
</evidence>
<dbReference type="FunFam" id="1.10.10.10:FF:000001">
    <property type="entry name" value="LysR family transcriptional regulator"/>
    <property type="match status" value="1"/>
</dbReference>
<evidence type="ECO:0000313" key="7">
    <source>
        <dbReference type="Proteomes" id="UP000198588"/>
    </source>
</evidence>
<dbReference type="EMBL" id="FMXM01000004">
    <property type="protein sequence ID" value="SDA61733.1"/>
    <property type="molecule type" value="Genomic_DNA"/>
</dbReference>
<dbReference type="PROSITE" id="PS50931">
    <property type="entry name" value="HTH_LYSR"/>
    <property type="match status" value="1"/>
</dbReference>
<keyword evidence="3 6" id="KW-0238">DNA-binding</keyword>
<evidence type="ECO:0000256" key="1">
    <source>
        <dbReference type="ARBA" id="ARBA00009437"/>
    </source>
</evidence>
<name>A0A1G5WUC5_9HYPH</name>
<dbReference type="CDD" id="cd08412">
    <property type="entry name" value="PBP2_PAO1_like"/>
    <property type="match status" value="1"/>
</dbReference>
<dbReference type="InterPro" id="IPR036388">
    <property type="entry name" value="WH-like_DNA-bd_sf"/>
</dbReference>
<comment type="similarity">
    <text evidence="1">Belongs to the LysR transcriptional regulatory family.</text>
</comment>
<dbReference type="InterPro" id="IPR000847">
    <property type="entry name" value="LysR_HTH_N"/>
</dbReference>